<dbReference type="PROSITE" id="PS50110">
    <property type="entry name" value="RESPONSE_REGULATORY"/>
    <property type="match status" value="1"/>
</dbReference>
<proteinExistence type="predicted"/>
<reference evidence="3 4" key="1">
    <citation type="submission" date="2016-10" db="EMBL/GenBank/DDBJ databases">
        <authorList>
            <person name="de Groot N.N."/>
        </authorList>
    </citation>
    <scope>NUCLEOTIDE SEQUENCE [LARGE SCALE GENOMIC DNA]</scope>
    <source>
        <strain evidence="3 4">DSM 23421</strain>
    </source>
</reference>
<sequence length="148" mass="16954">MSDTPFNIALADDDADDRMFFGEALQELALQVKLSLFKNGQELMDFLNLPKITLPNLIVLDLNMPGKNGMECLREIRRDPRLKNVLIAIYSTSSSEKDIEDTFLGGANIYIKKPSSFTQLRETVERVLQIDWQKHTSNLSKETFLLRM</sequence>
<feature type="domain" description="Response regulatory" evidence="2">
    <location>
        <begin position="7"/>
        <end position="128"/>
    </location>
</feature>
<dbReference type="PANTHER" id="PTHR44520:SF2">
    <property type="entry name" value="RESPONSE REGULATOR RCP1"/>
    <property type="match status" value="1"/>
</dbReference>
<dbReference type="Pfam" id="PF00072">
    <property type="entry name" value="Response_reg"/>
    <property type="match status" value="1"/>
</dbReference>
<evidence type="ECO:0000313" key="4">
    <source>
        <dbReference type="Proteomes" id="UP000199109"/>
    </source>
</evidence>
<dbReference type="InterPro" id="IPR011006">
    <property type="entry name" value="CheY-like_superfamily"/>
</dbReference>
<evidence type="ECO:0000256" key="1">
    <source>
        <dbReference type="PROSITE-ProRule" id="PRU00169"/>
    </source>
</evidence>
<dbReference type="SMART" id="SM00448">
    <property type="entry name" value="REC"/>
    <property type="match status" value="1"/>
</dbReference>
<dbReference type="SUPFAM" id="SSF52172">
    <property type="entry name" value="CheY-like"/>
    <property type="match status" value="1"/>
</dbReference>
<keyword evidence="1" id="KW-0597">Phosphoprotein</keyword>
<protein>
    <submittedName>
        <fullName evidence="3">Response regulator receiver domain-containing protein</fullName>
    </submittedName>
</protein>
<feature type="modified residue" description="4-aspartylphosphate" evidence="1">
    <location>
        <position position="61"/>
    </location>
</feature>
<dbReference type="EMBL" id="FNAO01000005">
    <property type="protein sequence ID" value="SDE46040.1"/>
    <property type="molecule type" value="Genomic_DNA"/>
</dbReference>
<dbReference type="AlphaFoldDB" id="A0A1G7D4U2"/>
<dbReference type="STRING" id="641691.SAMN05421636_105156"/>
<accession>A0A1G7D4U2</accession>
<dbReference type="InterPro" id="IPR001789">
    <property type="entry name" value="Sig_transdc_resp-reg_receiver"/>
</dbReference>
<dbReference type="InterPro" id="IPR052893">
    <property type="entry name" value="TCS_response_regulator"/>
</dbReference>
<dbReference type="Proteomes" id="UP000199109">
    <property type="component" value="Unassembled WGS sequence"/>
</dbReference>
<name>A0A1G7D4U2_9FLAO</name>
<dbReference type="PANTHER" id="PTHR44520">
    <property type="entry name" value="RESPONSE REGULATOR RCP1-RELATED"/>
    <property type="match status" value="1"/>
</dbReference>
<evidence type="ECO:0000259" key="2">
    <source>
        <dbReference type="PROSITE" id="PS50110"/>
    </source>
</evidence>
<dbReference type="Gene3D" id="3.40.50.2300">
    <property type="match status" value="1"/>
</dbReference>
<evidence type="ECO:0000313" key="3">
    <source>
        <dbReference type="EMBL" id="SDE46040.1"/>
    </source>
</evidence>
<dbReference type="RefSeq" id="WP_091868525.1">
    <property type="nucleotide sequence ID" value="NZ_FNAO01000005.1"/>
</dbReference>
<dbReference type="GO" id="GO:0000160">
    <property type="term" value="P:phosphorelay signal transduction system"/>
    <property type="evidence" value="ECO:0007669"/>
    <property type="project" value="InterPro"/>
</dbReference>
<keyword evidence="4" id="KW-1185">Reference proteome</keyword>
<organism evidence="3 4">
    <name type="scientific">Pricia antarctica</name>
    <dbReference type="NCBI Taxonomy" id="641691"/>
    <lineage>
        <taxon>Bacteria</taxon>
        <taxon>Pseudomonadati</taxon>
        <taxon>Bacteroidota</taxon>
        <taxon>Flavobacteriia</taxon>
        <taxon>Flavobacteriales</taxon>
        <taxon>Flavobacteriaceae</taxon>
        <taxon>Pricia</taxon>
    </lineage>
</organism>
<gene>
    <name evidence="3" type="ORF">SAMN05421636_105156</name>
</gene>
<dbReference type="OrthoDB" id="7631574at2"/>